<comment type="caution">
    <text evidence="1">The sequence shown here is derived from an EMBL/GenBank/DDBJ whole genome shotgun (WGS) entry which is preliminary data.</text>
</comment>
<evidence type="ECO:0000313" key="1">
    <source>
        <dbReference type="EMBL" id="MDI2030215.1"/>
    </source>
</evidence>
<name>A0ABT6PQE0_9PSEU</name>
<dbReference type="RefSeq" id="WP_281456525.1">
    <property type="nucleotide sequence ID" value="NZ_JASAOF010000009.1"/>
</dbReference>
<reference evidence="1 2" key="1">
    <citation type="submission" date="2023-04" db="EMBL/GenBank/DDBJ databases">
        <title>Draft genome sequence of Saccharopolyspora sp. TS4A08 isolated from sweet potato rhizospheric soil.</title>
        <authorList>
            <person name="Suksaard P."/>
            <person name="Duangmal K."/>
        </authorList>
    </citation>
    <scope>NUCLEOTIDE SEQUENCE [LARGE SCALE GENOMIC DNA]</scope>
    <source>
        <strain evidence="1 2">TS4A08</strain>
    </source>
</reference>
<organism evidence="1 2">
    <name type="scientific">Saccharopolyspora ipomoeae</name>
    <dbReference type="NCBI Taxonomy" id="3042027"/>
    <lineage>
        <taxon>Bacteria</taxon>
        <taxon>Bacillati</taxon>
        <taxon>Actinomycetota</taxon>
        <taxon>Actinomycetes</taxon>
        <taxon>Pseudonocardiales</taxon>
        <taxon>Pseudonocardiaceae</taxon>
        <taxon>Saccharopolyspora</taxon>
    </lineage>
</organism>
<proteinExistence type="predicted"/>
<gene>
    <name evidence="1" type="ORF">QFW96_16420</name>
</gene>
<protein>
    <recommendedName>
        <fullName evidence="3">VOC family protein</fullName>
    </recommendedName>
</protein>
<dbReference type="EMBL" id="JASAOF010000009">
    <property type="protein sequence ID" value="MDI2030215.1"/>
    <property type="molecule type" value="Genomic_DNA"/>
</dbReference>
<keyword evidence="2" id="KW-1185">Reference proteome</keyword>
<evidence type="ECO:0000313" key="2">
    <source>
        <dbReference type="Proteomes" id="UP001237595"/>
    </source>
</evidence>
<accession>A0ABT6PQE0</accession>
<evidence type="ECO:0008006" key="3">
    <source>
        <dbReference type="Google" id="ProtNLM"/>
    </source>
</evidence>
<sequence>MPSDFHPLFLFLGNSADLAALADLLHRFADEPRRVEVRRSLPEAGGRSQLTIVPGEGPDAPYGVRETPDGESFTWMLNAWQADQIATRIESLTASGLKSGNDIIELGLEGEIPVKVSKGEFTDNFLTPSHHLDPDYEGPVI</sequence>
<dbReference type="Proteomes" id="UP001237595">
    <property type="component" value="Unassembled WGS sequence"/>
</dbReference>